<keyword evidence="1" id="KW-0812">Transmembrane</keyword>
<proteinExistence type="predicted"/>
<keyword evidence="1" id="KW-0472">Membrane</keyword>
<keyword evidence="1" id="KW-1133">Transmembrane helix</keyword>
<organism evidence="2">
    <name type="scientific">uncultured Caudovirales phage</name>
    <dbReference type="NCBI Taxonomy" id="2100421"/>
    <lineage>
        <taxon>Viruses</taxon>
        <taxon>Duplodnaviria</taxon>
        <taxon>Heunggongvirae</taxon>
        <taxon>Uroviricota</taxon>
        <taxon>Caudoviricetes</taxon>
        <taxon>Peduoviridae</taxon>
        <taxon>Maltschvirus</taxon>
        <taxon>Maltschvirus maltsch</taxon>
    </lineage>
</organism>
<evidence type="ECO:0000313" key="2">
    <source>
        <dbReference type="EMBL" id="CAB4241725.1"/>
    </source>
</evidence>
<gene>
    <name evidence="2" type="ORF">UFOVP71_263</name>
</gene>
<protein>
    <submittedName>
        <fullName evidence="2">Uncharacterized protein</fullName>
    </submittedName>
</protein>
<evidence type="ECO:0000256" key="1">
    <source>
        <dbReference type="SAM" id="Phobius"/>
    </source>
</evidence>
<accession>A0A6J5T9W8</accession>
<name>A0A6J5T9W8_9CAUD</name>
<reference evidence="2" key="1">
    <citation type="submission" date="2020-05" db="EMBL/GenBank/DDBJ databases">
        <authorList>
            <person name="Chiriac C."/>
            <person name="Salcher M."/>
            <person name="Ghai R."/>
            <person name="Kavagutti S V."/>
        </authorList>
    </citation>
    <scope>NUCLEOTIDE SEQUENCE</scope>
</reference>
<sequence length="55" mass="5898">MEVQPKDTSRRHFYVSLAKSLIRILAGGALITGYVAETGALLIIAEVLGIAEELV</sequence>
<feature type="transmembrane region" description="Helical" evidence="1">
    <location>
        <begin position="21"/>
        <end position="45"/>
    </location>
</feature>
<dbReference type="EMBL" id="LR797824">
    <property type="protein sequence ID" value="CAB4241725.1"/>
    <property type="molecule type" value="Genomic_DNA"/>
</dbReference>